<dbReference type="Proteomes" id="UP000613266">
    <property type="component" value="Unassembled WGS sequence"/>
</dbReference>
<dbReference type="InterPro" id="IPR009081">
    <property type="entry name" value="PP-bd_ACP"/>
</dbReference>
<dbReference type="CDD" id="cd05930">
    <property type="entry name" value="A_NRPS"/>
    <property type="match status" value="1"/>
</dbReference>
<dbReference type="InterPro" id="IPR042099">
    <property type="entry name" value="ANL_N_sf"/>
</dbReference>
<evidence type="ECO:0000313" key="3">
    <source>
        <dbReference type="Proteomes" id="UP000613266"/>
    </source>
</evidence>
<dbReference type="GO" id="GO:0043041">
    <property type="term" value="P:amino acid activation for nonribosomal peptide biosynthetic process"/>
    <property type="evidence" value="ECO:0007669"/>
    <property type="project" value="TreeGrafter"/>
</dbReference>
<sequence length="1286" mass="139996">MSRPAPQTLPLSQAQQEVWLDQRAWPASPHLWVGGTTMLRGRIELPRLQQALHQLAAEQLALRLVPQPSREEQLLLPVYEPVLRELPATPGLPPEEALHQAWIAATAQPCPLGSAPPWRVDLMRFPEHPELLGILLLSHHLIMDGAATAQFLRRWGELYSALVHGEAAPPADGEVYREQIEGSASYRQGPQWAADAAFWRSELPEAPPVLLPRRQQDATSPLPPAALLHHALLPRSQYAAWGAAAAPVAQTEFALVAAALALYFARVQGLSEVVIGVPALNRSGRAHRAAIGMYVGVLPLRIPVDAAQTGLELMATVGRQLRRAMRHARYPISALARELQLMRAGRDAPFDLLLSFERQDYDLRYGAAQLVAARQRFAGFARYPLSLTVCDFGASRDIELVFEGSRAHLEPRELDLLARRLRGLLERLAAEPQRPVGELPLLDAAEWRALIEGPHRDLASLDPAPSFIQRFCEQAALHPLSLALVWDGGALRFGELAAQVRQLAGALVRQGVQPGDRVALALPRSPELVLALLAVARAGAAFLPLDPDCPDARLEQILEDAGVRLLIAPAEPRWARFGVPVLHLPARGDDAHLPPLPQEGQLAYVLFTSGSSGWPKGVAVSHGALARRLGWLSRVWDITPADRSLQGTQSGFDPALIELLLPLIHGGSVALPPPGRQAPETWAAFAARHGCTLSALVPTTLQRLLDGLEALPEAERARIKLRVACCGGEVLAPALAERWLRLTRAQLWNVYGPTEACIFASAWACRPDDPAPVLPIGAPVDDTRLYVLDAQRQPLPFGAVGELWIGGRTLAEGYLHRPELDAAAFAPDPFVPGGRMYRSGDRAWWDGEGRLQFAGRADRQVKLRGYRIELAEVETALLSLPGVREACVQPVEVGGRRALQAWLSPADLDLHTLQLGLRTALPDYMQPTHWSLLPALPLLPGSAKVDLKALPQAEAPRAHHHRAPASPLEQALLELMRQALQDPELGLDDDFFEYGGDSLAALDLLLAIEKRTGLHPTLQMLAQAPSVAALAQALMLAGDPALRAAAAPSETQLALALSHADEPEADTLYLAASGHGDLLRFQTLAQALAPQLNVQMLQPPRQLPLHSMADLAEAYAQHIAAQAGGRPVRLAGFSVGGVAALETARRLRELGVAVQSVVLIDSVFPRWLFRQGWLWKAMGWATRRLWLQELTMNGRRLGAMFNDAGLVGQVLALKDYRLAPYPGEVLLIRTSGLARWQRWLFGPWQRSLSGSLRVQEVEGLHGSIFEPGRVGGLAQCLLRALPPPAA</sequence>
<dbReference type="RefSeq" id="WP_198109999.1">
    <property type="nucleotide sequence ID" value="NZ_JAEDAK010000003.1"/>
</dbReference>
<dbReference type="Gene3D" id="3.30.559.30">
    <property type="entry name" value="Nonribosomal peptide synthetase, condensation domain"/>
    <property type="match status" value="1"/>
</dbReference>
<gene>
    <name evidence="2" type="ORF">I7X39_05610</name>
</gene>
<dbReference type="Pfam" id="PF00501">
    <property type="entry name" value="AMP-binding"/>
    <property type="match status" value="1"/>
</dbReference>
<evidence type="ECO:0000313" key="2">
    <source>
        <dbReference type="EMBL" id="MBH9576379.1"/>
    </source>
</evidence>
<dbReference type="GO" id="GO:0047527">
    <property type="term" value="F:2,3-dihydroxybenzoate-serine ligase activity"/>
    <property type="evidence" value="ECO:0007669"/>
    <property type="project" value="TreeGrafter"/>
</dbReference>
<dbReference type="SUPFAM" id="SSF53474">
    <property type="entry name" value="alpha/beta-Hydrolases"/>
    <property type="match status" value="1"/>
</dbReference>
<keyword evidence="3" id="KW-1185">Reference proteome</keyword>
<dbReference type="PANTHER" id="PTHR45527:SF1">
    <property type="entry name" value="FATTY ACID SYNTHASE"/>
    <property type="match status" value="1"/>
</dbReference>
<dbReference type="InterPro" id="IPR001242">
    <property type="entry name" value="Condensation_dom"/>
</dbReference>
<reference evidence="2" key="1">
    <citation type="submission" date="2020-12" db="EMBL/GenBank/DDBJ databases">
        <title>The genome sequence of Inhella sp. 1Y17.</title>
        <authorList>
            <person name="Liu Y."/>
        </authorList>
    </citation>
    <scope>NUCLEOTIDE SEQUENCE</scope>
    <source>
        <strain evidence="2">1Y17</strain>
    </source>
</reference>
<dbReference type="GO" id="GO:0009239">
    <property type="term" value="P:enterobactin biosynthetic process"/>
    <property type="evidence" value="ECO:0007669"/>
    <property type="project" value="TreeGrafter"/>
</dbReference>
<dbReference type="PANTHER" id="PTHR45527">
    <property type="entry name" value="NONRIBOSOMAL PEPTIDE SYNTHETASE"/>
    <property type="match status" value="1"/>
</dbReference>
<evidence type="ECO:0000259" key="1">
    <source>
        <dbReference type="PROSITE" id="PS50075"/>
    </source>
</evidence>
<dbReference type="NCBIfam" id="TIGR01733">
    <property type="entry name" value="AA-adenyl-dom"/>
    <property type="match status" value="1"/>
</dbReference>
<proteinExistence type="predicted"/>
<dbReference type="Pfam" id="PF00550">
    <property type="entry name" value="PP-binding"/>
    <property type="match status" value="1"/>
</dbReference>
<dbReference type="Pfam" id="PF00975">
    <property type="entry name" value="Thioesterase"/>
    <property type="match status" value="1"/>
</dbReference>
<dbReference type="Gene3D" id="3.40.50.1820">
    <property type="entry name" value="alpha/beta hydrolase"/>
    <property type="match status" value="1"/>
</dbReference>
<dbReference type="InterPro" id="IPR020802">
    <property type="entry name" value="TesA-like"/>
</dbReference>
<dbReference type="Gene3D" id="3.30.559.10">
    <property type="entry name" value="Chloramphenicol acetyltransferase-like domain"/>
    <property type="match status" value="1"/>
</dbReference>
<dbReference type="Gene3D" id="1.10.1200.10">
    <property type="entry name" value="ACP-like"/>
    <property type="match status" value="1"/>
</dbReference>
<dbReference type="InterPro" id="IPR000873">
    <property type="entry name" value="AMP-dep_synth/lig_dom"/>
</dbReference>
<dbReference type="EMBL" id="JAEDAK010000003">
    <property type="protein sequence ID" value="MBH9576379.1"/>
    <property type="molecule type" value="Genomic_DNA"/>
</dbReference>
<feature type="domain" description="Carrier" evidence="1">
    <location>
        <begin position="963"/>
        <end position="1038"/>
    </location>
</feature>
<dbReference type="Pfam" id="PF00668">
    <property type="entry name" value="Condensation"/>
    <property type="match status" value="1"/>
</dbReference>
<dbReference type="InterPro" id="IPR010071">
    <property type="entry name" value="AA_adenyl_dom"/>
</dbReference>
<accession>A0A931NGS5</accession>
<dbReference type="GO" id="GO:0031177">
    <property type="term" value="F:phosphopantetheine binding"/>
    <property type="evidence" value="ECO:0007669"/>
    <property type="project" value="TreeGrafter"/>
</dbReference>
<name>A0A931NGS5_9BURK</name>
<dbReference type="SUPFAM" id="SSF56801">
    <property type="entry name" value="Acetyl-CoA synthetase-like"/>
    <property type="match status" value="1"/>
</dbReference>
<dbReference type="Gene3D" id="3.30.300.30">
    <property type="match status" value="1"/>
</dbReference>
<dbReference type="InterPro" id="IPR023213">
    <property type="entry name" value="CAT-like_dom_sf"/>
</dbReference>
<dbReference type="InterPro" id="IPR036736">
    <property type="entry name" value="ACP-like_sf"/>
</dbReference>
<dbReference type="InterPro" id="IPR029058">
    <property type="entry name" value="AB_hydrolase_fold"/>
</dbReference>
<dbReference type="SUPFAM" id="SSF52777">
    <property type="entry name" value="CoA-dependent acyltransferases"/>
    <property type="match status" value="2"/>
</dbReference>
<dbReference type="InterPro" id="IPR001031">
    <property type="entry name" value="Thioesterase"/>
</dbReference>
<comment type="caution">
    <text evidence="2">The sequence shown here is derived from an EMBL/GenBank/DDBJ whole genome shotgun (WGS) entry which is preliminary data.</text>
</comment>
<dbReference type="InterPro" id="IPR045851">
    <property type="entry name" value="AMP-bd_C_sf"/>
</dbReference>
<dbReference type="Gene3D" id="3.40.50.12780">
    <property type="entry name" value="N-terminal domain of ligase-like"/>
    <property type="match status" value="1"/>
</dbReference>
<protein>
    <submittedName>
        <fullName evidence="2">Amino acid adenylation domain-containing protein</fullName>
    </submittedName>
</protein>
<dbReference type="GO" id="GO:0005829">
    <property type="term" value="C:cytosol"/>
    <property type="evidence" value="ECO:0007669"/>
    <property type="project" value="TreeGrafter"/>
</dbReference>
<organism evidence="2 3">
    <name type="scientific">Inhella proteolytica</name>
    <dbReference type="NCBI Taxonomy" id="2795029"/>
    <lineage>
        <taxon>Bacteria</taxon>
        <taxon>Pseudomonadati</taxon>
        <taxon>Pseudomonadota</taxon>
        <taxon>Betaproteobacteria</taxon>
        <taxon>Burkholderiales</taxon>
        <taxon>Sphaerotilaceae</taxon>
        <taxon>Inhella</taxon>
    </lineage>
</organism>
<dbReference type="InterPro" id="IPR020845">
    <property type="entry name" value="AMP-binding_CS"/>
</dbReference>
<dbReference type="PROSITE" id="PS00455">
    <property type="entry name" value="AMP_BINDING"/>
    <property type="match status" value="1"/>
</dbReference>
<dbReference type="SUPFAM" id="SSF47336">
    <property type="entry name" value="ACP-like"/>
    <property type="match status" value="1"/>
</dbReference>
<dbReference type="GO" id="GO:0009366">
    <property type="term" value="C:enterobactin synthetase complex"/>
    <property type="evidence" value="ECO:0007669"/>
    <property type="project" value="TreeGrafter"/>
</dbReference>
<dbReference type="PROSITE" id="PS50075">
    <property type="entry name" value="CARRIER"/>
    <property type="match status" value="1"/>
</dbReference>
<dbReference type="SMART" id="SM00824">
    <property type="entry name" value="PKS_TE"/>
    <property type="match status" value="1"/>
</dbReference>